<dbReference type="EMBL" id="CAUYUJ010016936">
    <property type="protein sequence ID" value="CAK0870196.1"/>
    <property type="molecule type" value="Genomic_DNA"/>
</dbReference>
<evidence type="ECO:0000313" key="3">
    <source>
        <dbReference type="Proteomes" id="UP001189429"/>
    </source>
</evidence>
<proteinExistence type="predicted"/>
<gene>
    <name evidence="2" type="ORF">PCOR1329_LOCUS56358</name>
</gene>
<accession>A0ABN9VDY7</accession>
<comment type="caution">
    <text evidence="2">The sequence shown here is derived from an EMBL/GenBank/DDBJ whole genome shotgun (WGS) entry which is preliminary data.</text>
</comment>
<name>A0ABN9VDY7_9DINO</name>
<protein>
    <submittedName>
        <fullName evidence="2">Uncharacterized protein</fullName>
    </submittedName>
</protein>
<reference evidence="2" key="1">
    <citation type="submission" date="2023-10" db="EMBL/GenBank/DDBJ databases">
        <authorList>
            <person name="Chen Y."/>
            <person name="Shah S."/>
            <person name="Dougan E. K."/>
            <person name="Thang M."/>
            <person name="Chan C."/>
        </authorList>
    </citation>
    <scope>NUCLEOTIDE SEQUENCE [LARGE SCALE GENOMIC DNA]</scope>
</reference>
<feature type="region of interest" description="Disordered" evidence="1">
    <location>
        <begin position="92"/>
        <end position="140"/>
    </location>
</feature>
<keyword evidence="3" id="KW-1185">Reference proteome</keyword>
<evidence type="ECO:0000313" key="2">
    <source>
        <dbReference type="EMBL" id="CAK0870196.1"/>
    </source>
</evidence>
<organism evidence="2 3">
    <name type="scientific">Prorocentrum cordatum</name>
    <dbReference type="NCBI Taxonomy" id="2364126"/>
    <lineage>
        <taxon>Eukaryota</taxon>
        <taxon>Sar</taxon>
        <taxon>Alveolata</taxon>
        <taxon>Dinophyceae</taxon>
        <taxon>Prorocentrales</taxon>
        <taxon>Prorocentraceae</taxon>
        <taxon>Prorocentrum</taxon>
    </lineage>
</organism>
<dbReference type="Proteomes" id="UP001189429">
    <property type="component" value="Unassembled WGS sequence"/>
</dbReference>
<sequence>MAGSPLSFTERAKVEINEMSVVVTAMQQKLPNHRYVDSLCQDICDVLLECAKLDSLLLANPDPIGNDKMILQIRFDNLCKLFEEVKTRCDQVVQPNPTKVPKRSPSSPLSPVPEPSQPGAPIETAEEPTENQNGNEASQLCDSQLESQFCDSQFEDSLP</sequence>
<feature type="compositionally biased region" description="Pro residues" evidence="1">
    <location>
        <begin position="108"/>
        <end position="118"/>
    </location>
</feature>
<feature type="compositionally biased region" description="Polar residues" evidence="1">
    <location>
        <begin position="130"/>
        <end position="140"/>
    </location>
</feature>
<evidence type="ECO:0000256" key="1">
    <source>
        <dbReference type="SAM" id="MobiDB-lite"/>
    </source>
</evidence>